<evidence type="ECO:0008006" key="4">
    <source>
        <dbReference type="Google" id="ProtNLM"/>
    </source>
</evidence>
<evidence type="ECO:0000256" key="1">
    <source>
        <dbReference type="SAM" id="Phobius"/>
    </source>
</evidence>
<sequence>MATIVLIVIVVMIVAMVVYIRAVSKVDRAENDFRKESSTIDTFLWDIQHRLKKSGDILEKYEIDASEIRDGDSLGLGMPTSFQVLKFSQYSEKIKKLEEISKRSITDEDDKASIAQYQKELDQLKIDVIAESVAHNKSVSFYNNTISKFPMTIVAHRRHKLPKNLFTYVERQNQE</sequence>
<dbReference type="RefSeq" id="WP_078786552.1">
    <property type="nucleotide sequence ID" value="NZ_FMTO01000005.1"/>
</dbReference>
<organism evidence="2 3">
    <name type="scientific">Eubacterium ruminantium</name>
    <dbReference type="NCBI Taxonomy" id="42322"/>
    <lineage>
        <taxon>Bacteria</taxon>
        <taxon>Bacillati</taxon>
        <taxon>Bacillota</taxon>
        <taxon>Clostridia</taxon>
        <taxon>Eubacteriales</taxon>
        <taxon>Eubacteriaceae</taxon>
        <taxon>Eubacterium</taxon>
    </lineage>
</organism>
<dbReference type="AlphaFoldDB" id="A0A1T4LB97"/>
<keyword evidence="1" id="KW-1133">Transmembrane helix</keyword>
<protein>
    <recommendedName>
        <fullName evidence="4">LemA family protein</fullName>
    </recommendedName>
</protein>
<feature type="transmembrane region" description="Helical" evidence="1">
    <location>
        <begin position="6"/>
        <end position="24"/>
    </location>
</feature>
<name>A0A1T4LB97_9FIRM</name>
<evidence type="ECO:0000313" key="2">
    <source>
        <dbReference type="EMBL" id="SJZ51881.1"/>
    </source>
</evidence>
<keyword evidence="3" id="KW-1185">Reference proteome</keyword>
<dbReference type="OrthoDB" id="2084033at2"/>
<dbReference type="Gene3D" id="1.20.1440.20">
    <property type="entry name" value="LemA-like domain"/>
    <property type="match status" value="1"/>
</dbReference>
<dbReference type="InterPro" id="IPR023353">
    <property type="entry name" value="LemA-like_dom_sf"/>
</dbReference>
<dbReference type="EMBL" id="FUXA01000005">
    <property type="protein sequence ID" value="SJZ51881.1"/>
    <property type="molecule type" value="Genomic_DNA"/>
</dbReference>
<keyword evidence="1" id="KW-0812">Transmembrane</keyword>
<proteinExistence type="predicted"/>
<gene>
    <name evidence="2" type="ORF">SAMN02745110_00769</name>
</gene>
<dbReference type="Proteomes" id="UP000189857">
    <property type="component" value="Unassembled WGS sequence"/>
</dbReference>
<evidence type="ECO:0000313" key="3">
    <source>
        <dbReference type="Proteomes" id="UP000189857"/>
    </source>
</evidence>
<reference evidence="2 3" key="1">
    <citation type="submission" date="2017-02" db="EMBL/GenBank/DDBJ databases">
        <authorList>
            <person name="Peterson S.W."/>
        </authorList>
    </citation>
    <scope>NUCLEOTIDE SEQUENCE [LARGE SCALE GENOMIC DNA]</scope>
    <source>
        <strain evidence="2 3">ATCC 17233</strain>
    </source>
</reference>
<accession>A0A1T4LB97</accession>
<keyword evidence="1" id="KW-0472">Membrane</keyword>